<dbReference type="EMBL" id="JAHHHV010000067">
    <property type="protein sequence ID" value="MBW4466351.1"/>
    <property type="molecule type" value="Genomic_DNA"/>
</dbReference>
<reference evidence="1" key="2">
    <citation type="journal article" date="2022" name="Microbiol. Resour. Announc.">
        <title>Metagenome Sequencing to Explore Phylogenomics of Terrestrial Cyanobacteria.</title>
        <authorList>
            <person name="Ward R.D."/>
            <person name="Stajich J.E."/>
            <person name="Johansen J.R."/>
            <person name="Huntemann M."/>
            <person name="Clum A."/>
            <person name="Foster B."/>
            <person name="Foster B."/>
            <person name="Roux S."/>
            <person name="Palaniappan K."/>
            <person name="Varghese N."/>
            <person name="Mukherjee S."/>
            <person name="Reddy T.B.K."/>
            <person name="Daum C."/>
            <person name="Copeland A."/>
            <person name="Chen I.A."/>
            <person name="Ivanova N.N."/>
            <person name="Kyrpides N.C."/>
            <person name="Shapiro N."/>
            <person name="Eloe-Fadrosh E.A."/>
            <person name="Pietrasiak N."/>
        </authorList>
    </citation>
    <scope>NUCLEOTIDE SEQUENCE</scope>
    <source>
        <strain evidence="1">GSE-TBD4-15B</strain>
    </source>
</reference>
<evidence type="ECO:0000313" key="2">
    <source>
        <dbReference type="Proteomes" id="UP000707356"/>
    </source>
</evidence>
<proteinExistence type="predicted"/>
<dbReference type="Proteomes" id="UP000707356">
    <property type="component" value="Unassembled WGS sequence"/>
</dbReference>
<organism evidence="1 2">
    <name type="scientific">Pegethrix bostrychoides GSE-TBD4-15B</name>
    <dbReference type="NCBI Taxonomy" id="2839662"/>
    <lineage>
        <taxon>Bacteria</taxon>
        <taxon>Bacillati</taxon>
        <taxon>Cyanobacteriota</taxon>
        <taxon>Cyanophyceae</taxon>
        <taxon>Oculatellales</taxon>
        <taxon>Oculatellaceae</taxon>
        <taxon>Pegethrix</taxon>
    </lineage>
</organism>
<reference evidence="1" key="1">
    <citation type="submission" date="2021-05" db="EMBL/GenBank/DDBJ databases">
        <authorList>
            <person name="Pietrasiak N."/>
            <person name="Ward R."/>
            <person name="Stajich J.E."/>
            <person name="Kurbessoian T."/>
        </authorList>
    </citation>
    <scope>NUCLEOTIDE SEQUENCE</scope>
    <source>
        <strain evidence="1">GSE-TBD4-15B</strain>
    </source>
</reference>
<sequence>MATQRFSSVSQEARPWTIVLLLPQAQHRELVRFRNRQDAEDHLRALRRFMPKTQFELVFDLPAQMPIDLLDKMGQ</sequence>
<accession>A0A951U5D1</accession>
<protein>
    <submittedName>
        <fullName evidence="1">Uncharacterized protein</fullName>
    </submittedName>
</protein>
<name>A0A951U5D1_9CYAN</name>
<evidence type="ECO:0000313" key="1">
    <source>
        <dbReference type="EMBL" id="MBW4466351.1"/>
    </source>
</evidence>
<dbReference type="AlphaFoldDB" id="A0A951U5D1"/>
<gene>
    <name evidence="1" type="ORF">KME07_13075</name>
</gene>
<comment type="caution">
    <text evidence="1">The sequence shown here is derived from an EMBL/GenBank/DDBJ whole genome shotgun (WGS) entry which is preliminary data.</text>
</comment>